<dbReference type="PROSITE" id="PS50921">
    <property type="entry name" value="ANTAR"/>
    <property type="match status" value="1"/>
</dbReference>
<dbReference type="InterPro" id="IPR011006">
    <property type="entry name" value="CheY-like_superfamily"/>
</dbReference>
<name>A0A1G8CI63_9MICO</name>
<protein>
    <submittedName>
        <fullName evidence="6">GAF domain-containing protein</fullName>
    </submittedName>
</protein>
<dbReference type="AlphaFoldDB" id="A0A1G8CI63"/>
<evidence type="ECO:0000256" key="3">
    <source>
        <dbReference type="ARBA" id="ARBA00023015"/>
    </source>
</evidence>
<dbReference type="Pfam" id="PF13185">
    <property type="entry name" value="GAF_2"/>
    <property type="match status" value="1"/>
</dbReference>
<organism evidence="6 7">
    <name type="scientific">Agrococcus jejuensis</name>
    <dbReference type="NCBI Taxonomy" id="399736"/>
    <lineage>
        <taxon>Bacteria</taxon>
        <taxon>Bacillati</taxon>
        <taxon>Actinomycetota</taxon>
        <taxon>Actinomycetes</taxon>
        <taxon>Micrococcales</taxon>
        <taxon>Microbacteriaceae</taxon>
        <taxon>Agrococcus</taxon>
    </lineage>
</organism>
<evidence type="ECO:0000256" key="1">
    <source>
        <dbReference type="ARBA" id="ARBA00022679"/>
    </source>
</evidence>
<dbReference type="EMBL" id="LT629695">
    <property type="protein sequence ID" value="SDH45059.1"/>
    <property type="molecule type" value="Genomic_DNA"/>
</dbReference>
<evidence type="ECO:0000313" key="7">
    <source>
        <dbReference type="Proteomes" id="UP000198822"/>
    </source>
</evidence>
<dbReference type="STRING" id="399736.SAMN04489720_1298"/>
<keyword evidence="2" id="KW-0418">Kinase</keyword>
<gene>
    <name evidence="6" type="ORF">SAMN04489720_1298</name>
</gene>
<evidence type="ECO:0000256" key="2">
    <source>
        <dbReference type="ARBA" id="ARBA00022777"/>
    </source>
</evidence>
<dbReference type="Proteomes" id="UP000198822">
    <property type="component" value="Chromosome I"/>
</dbReference>
<dbReference type="SUPFAM" id="SSF52172">
    <property type="entry name" value="CheY-like"/>
    <property type="match status" value="1"/>
</dbReference>
<dbReference type="SUPFAM" id="SSF55781">
    <property type="entry name" value="GAF domain-like"/>
    <property type="match status" value="1"/>
</dbReference>
<dbReference type="InterPro" id="IPR036388">
    <property type="entry name" value="WH-like_DNA-bd_sf"/>
</dbReference>
<dbReference type="Pfam" id="PF03861">
    <property type="entry name" value="ANTAR"/>
    <property type="match status" value="1"/>
</dbReference>
<proteinExistence type="predicted"/>
<dbReference type="OrthoDB" id="3683444at2"/>
<dbReference type="PIRSF" id="PIRSF036625">
    <property type="entry name" value="GAF_ANTAR"/>
    <property type="match status" value="1"/>
</dbReference>
<dbReference type="SMART" id="SM00065">
    <property type="entry name" value="GAF"/>
    <property type="match status" value="1"/>
</dbReference>
<dbReference type="RefSeq" id="WP_092503492.1">
    <property type="nucleotide sequence ID" value="NZ_LT629695.1"/>
</dbReference>
<keyword evidence="4" id="KW-0804">Transcription</keyword>
<accession>A0A1G8CI63</accession>
<keyword evidence="3" id="KW-0805">Transcription regulation</keyword>
<dbReference type="InterPro" id="IPR003018">
    <property type="entry name" value="GAF"/>
</dbReference>
<dbReference type="InterPro" id="IPR029016">
    <property type="entry name" value="GAF-like_dom_sf"/>
</dbReference>
<keyword evidence="7" id="KW-1185">Reference proteome</keyword>
<evidence type="ECO:0000313" key="6">
    <source>
        <dbReference type="EMBL" id="SDH45059.1"/>
    </source>
</evidence>
<keyword evidence="1" id="KW-0808">Transferase</keyword>
<evidence type="ECO:0000256" key="4">
    <source>
        <dbReference type="ARBA" id="ARBA00023163"/>
    </source>
</evidence>
<evidence type="ECO:0000259" key="5">
    <source>
        <dbReference type="PROSITE" id="PS50921"/>
    </source>
</evidence>
<dbReference type="SMART" id="SM01012">
    <property type="entry name" value="ANTAR"/>
    <property type="match status" value="1"/>
</dbReference>
<dbReference type="InterPro" id="IPR012074">
    <property type="entry name" value="GAF_ANTAR"/>
</dbReference>
<dbReference type="InterPro" id="IPR005561">
    <property type="entry name" value="ANTAR"/>
</dbReference>
<feature type="domain" description="ANTAR" evidence="5">
    <location>
        <begin position="170"/>
        <end position="231"/>
    </location>
</feature>
<dbReference type="GO" id="GO:0016301">
    <property type="term" value="F:kinase activity"/>
    <property type="evidence" value="ECO:0007669"/>
    <property type="project" value="UniProtKB-KW"/>
</dbReference>
<dbReference type="GO" id="GO:0003723">
    <property type="term" value="F:RNA binding"/>
    <property type="evidence" value="ECO:0007669"/>
    <property type="project" value="InterPro"/>
</dbReference>
<sequence>MNATTRERELLETFVALSDTLVVDYDVVELMQLLVDRSAALFDAVSAGVLLSDADGRVEVLASTDERAKLVELMQLDEGAGPCLEALATGETVAVTDVRTVRDEWAGFRDQALSLGIHAACAVPMRLRGQTIGALNLFRARPGEFDAEDLAVVRAFADVATIGVLQQWALVESDLVRSQLSHALDSRVVIEQAKGVLAFRHGVDVDAAFALLRAQARRTRAPITEVARRVVAGDESIDAPTHA</sequence>
<dbReference type="Gene3D" id="1.10.10.10">
    <property type="entry name" value="Winged helix-like DNA-binding domain superfamily/Winged helix DNA-binding domain"/>
    <property type="match status" value="1"/>
</dbReference>
<dbReference type="Gene3D" id="3.30.450.40">
    <property type="match status" value="1"/>
</dbReference>
<reference evidence="7" key="1">
    <citation type="submission" date="2016-10" db="EMBL/GenBank/DDBJ databases">
        <authorList>
            <person name="Varghese N."/>
            <person name="Submissions S."/>
        </authorList>
    </citation>
    <scope>NUCLEOTIDE SEQUENCE [LARGE SCALE GENOMIC DNA]</scope>
    <source>
        <strain evidence="7">DSM 22002</strain>
    </source>
</reference>